<dbReference type="InterPro" id="IPR041685">
    <property type="entry name" value="AAA_GajA/Old/RecF-like"/>
</dbReference>
<name>A0A2B9E855_BACCE</name>
<dbReference type="Pfam" id="PF13175">
    <property type="entry name" value="AAA_15"/>
    <property type="match status" value="1"/>
</dbReference>
<sequence length="149" mass="17464">MLCRLLSEIEDGSLIFLDEPELYLHPNAIASLAKIYYGILEKFKSYAILCTHSPILVQEIPSMYVRKLNMLDKNTIIYERPNIETFGTNISDITADIFNVLDRESLYRSKLKEWVNEKNLSEEEILMQFDDRLSFKTQLYLASLCKERD</sequence>
<dbReference type="SUPFAM" id="SSF52540">
    <property type="entry name" value="P-loop containing nucleoside triphosphate hydrolases"/>
    <property type="match status" value="1"/>
</dbReference>
<accession>A0A2B9E855</accession>
<reference evidence="2 3" key="1">
    <citation type="submission" date="2017-09" db="EMBL/GenBank/DDBJ databases">
        <title>Large-scale bioinformatics analysis of Bacillus genomes uncovers conserved roles of natural products in bacterial physiology.</title>
        <authorList>
            <consortium name="Agbiome Team Llc"/>
            <person name="Bleich R.M."/>
            <person name="Grubbs K.J."/>
            <person name="Santa Maria K.C."/>
            <person name="Allen S.E."/>
            <person name="Farag S."/>
            <person name="Shank E.A."/>
            <person name="Bowers A."/>
        </authorList>
    </citation>
    <scope>NUCLEOTIDE SEQUENCE [LARGE SCALE GENOMIC DNA]</scope>
    <source>
        <strain evidence="2 3">AFS053130</strain>
    </source>
</reference>
<feature type="domain" description="Endonuclease GajA/Old nuclease/RecF-like AAA" evidence="1">
    <location>
        <begin position="9"/>
        <end position="57"/>
    </location>
</feature>
<protein>
    <recommendedName>
        <fullName evidence="1">Endonuclease GajA/Old nuclease/RecF-like AAA domain-containing protein</fullName>
    </recommendedName>
</protein>
<dbReference type="AlphaFoldDB" id="A0A2B9E855"/>
<comment type="caution">
    <text evidence="2">The sequence shown here is derived from an EMBL/GenBank/DDBJ whole genome shotgun (WGS) entry which is preliminary data.</text>
</comment>
<dbReference type="Gene3D" id="3.40.50.300">
    <property type="entry name" value="P-loop containing nucleotide triphosphate hydrolases"/>
    <property type="match status" value="1"/>
</dbReference>
<dbReference type="InterPro" id="IPR027417">
    <property type="entry name" value="P-loop_NTPase"/>
</dbReference>
<evidence type="ECO:0000313" key="3">
    <source>
        <dbReference type="Proteomes" id="UP000222054"/>
    </source>
</evidence>
<organism evidence="2 3">
    <name type="scientific">Bacillus cereus</name>
    <dbReference type="NCBI Taxonomy" id="1396"/>
    <lineage>
        <taxon>Bacteria</taxon>
        <taxon>Bacillati</taxon>
        <taxon>Bacillota</taxon>
        <taxon>Bacilli</taxon>
        <taxon>Bacillales</taxon>
        <taxon>Bacillaceae</taxon>
        <taxon>Bacillus</taxon>
        <taxon>Bacillus cereus group</taxon>
    </lineage>
</organism>
<evidence type="ECO:0000313" key="2">
    <source>
        <dbReference type="EMBL" id="PGM96007.1"/>
    </source>
</evidence>
<dbReference type="Proteomes" id="UP000222054">
    <property type="component" value="Unassembled WGS sequence"/>
</dbReference>
<dbReference type="EMBL" id="NUHO01000027">
    <property type="protein sequence ID" value="PGM96007.1"/>
    <property type="molecule type" value="Genomic_DNA"/>
</dbReference>
<gene>
    <name evidence="2" type="ORF">CN958_05200</name>
</gene>
<proteinExistence type="predicted"/>
<evidence type="ECO:0000259" key="1">
    <source>
        <dbReference type="Pfam" id="PF13175"/>
    </source>
</evidence>
<dbReference type="RefSeq" id="WP_098776101.1">
    <property type="nucleotide sequence ID" value="NZ_NUHO01000027.1"/>
</dbReference>